<accession>A0AAN1PTD6</accession>
<gene>
    <name evidence="1" type="ORF">FORC53_3632</name>
</gene>
<sequence>MINRGASSKYGVIDKFVMFFVCFRAVRNDKIIPPSFDKRRVVDVNATLNLITM</sequence>
<dbReference type="EMBL" id="CP019291">
    <property type="protein sequence ID" value="AXX61971.1"/>
    <property type="molecule type" value="Genomic_DNA"/>
</dbReference>
<proteinExistence type="predicted"/>
<evidence type="ECO:0000313" key="1">
    <source>
        <dbReference type="EMBL" id="AXX61971.1"/>
    </source>
</evidence>
<name>A0AAN1PTD6_VIBVL</name>
<dbReference type="AlphaFoldDB" id="A0AAN1PTD6"/>
<dbReference type="Proteomes" id="UP000263418">
    <property type="component" value="Chromosome 2"/>
</dbReference>
<protein>
    <submittedName>
        <fullName evidence="1">Uncharacterized protein</fullName>
    </submittedName>
</protein>
<organism evidence="1 2">
    <name type="scientific">Vibrio vulnificus</name>
    <dbReference type="NCBI Taxonomy" id="672"/>
    <lineage>
        <taxon>Bacteria</taxon>
        <taxon>Pseudomonadati</taxon>
        <taxon>Pseudomonadota</taxon>
        <taxon>Gammaproteobacteria</taxon>
        <taxon>Vibrionales</taxon>
        <taxon>Vibrionaceae</taxon>
        <taxon>Vibrio</taxon>
    </lineage>
</organism>
<evidence type="ECO:0000313" key="2">
    <source>
        <dbReference type="Proteomes" id="UP000263418"/>
    </source>
</evidence>
<reference evidence="1 2" key="1">
    <citation type="submission" date="2017-01" db="EMBL/GenBank/DDBJ databases">
        <title>Complete Genome Sequence of Vibrio vulnificus FORC_053.</title>
        <authorList>
            <consortium name="Food-borne Pathogen Omics Research Center"/>
            <person name="Chung H.Y."/>
            <person name="Na E.J."/>
            <person name="Song J.S."/>
            <person name="Kim H."/>
            <person name="Lee J.-H."/>
            <person name="Ryu S."/>
            <person name="Choi S.H."/>
        </authorList>
    </citation>
    <scope>NUCLEOTIDE SEQUENCE [LARGE SCALE GENOMIC DNA]</scope>
    <source>
        <strain evidence="1 2">FORC_053</strain>
    </source>
</reference>